<reference evidence="4" key="2">
    <citation type="submission" date="2024-07" db="EMBL/GenBank/DDBJ databases">
        <title>Streptomyces haneummycinica sp. nov., a new antibiotic-producing actinobacterium isolated from marine sediment.</title>
        <authorList>
            <person name="Uemura M."/>
            <person name="Hamada M."/>
            <person name="Hirano S."/>
            <person name="Kobayashi K."/>
            <person name="Ohshiro T."/>
            <person name="Kobayashi T."/>
            <person name="Terahara T."/>
        </authorList>
    </citation>
    <scope>NUCLEOTIDE SEQUENCE</scope>
    <source>
        <strain evidence="4">KM77-8</strain>
    </source>
</reference>
<dbReference type="InterPro" id="IPR049692">
    <property type="entry name" value="Daptide_DH"/>
</dbReference>
<protein>
    <recommendedName>
        <fullName evidence="3">Alcohol dehydrogenase iron-type/glycerol dehydrogenase GldA domain-containing protein</fullName>
    </recommendedName>
</protein>
<evidence type="ECO:0000256" key="2">
    <source>
        <dbReference type="ARBA" id="ARBA00023002"/>
    </source>
</evidence>
<evidence type="ECO:0000256" key="1">
    <source>
        <dbReference type="ARBA" id="ARBA00007358"/>
    </source>
</evidence>
<dbReference type="AlphaFoldDB" id="A0AAT9HVU4"/>
<dbReference type="GO" id="GO:0046872">
    <property type="term" value="F:metal ion binding"/>
    <property type="evidence" value="ECO:0007669"/>
    <property type="project" value="InterPro"/>
</dbReference>
<dbReference type="Gene3D" id="3.40.50.1970">
    <property type="match status" value="1"/>
</dbReference>
<dbReference type="SUPFAM" id="SSF56796">
    <property type="entry name" value="Dehydroquinate synthase-like"/>
    <property type="match status" value="1"/>
</dbReference>
<dbReference type="InterPro" id="IPR039697">
    <property type="entry name" value="Alcohol_dehydrogenase_Fe"/>
</dbReference>
<organism evidence="4">
    <name type="scientific">Streptomyces haneummycinicus</name>
    <dbReference type="NCBI Taxonomy" id="3074435"/>
    <lineage>
        <taxon>Bacteria</taxon>
        <taxon>Bacillati</taxon>
        <taxon>Actinomycetota</taxon>
        <taxon>Actinomycetes</taxon>
        <taxon>Kitasatosporales</taxon>
        <taxon>Streptomycetaceae</taxon>
        <taxon>Streptomyces</taxon>
    </lineage>
</organism>
<name>A0AAT9HVU4_9ACTN</name>
<evidence type="ECO:0000259" key="3">
    <source>
        <dbReference type="Pfam" id="PF00465"/>
    </source>
</evidence>
<dbReference type="PANTHER" id="PTHR11496:SF102">
    <property type="entry name" value="ALCOHOL DEHYDROGENASE 4"/>
    <property type="match status" value="1"/>
</dbReference>
<reference evidence="4" key="1">
    <citation type="submission" date="2024-06" db="EMBL/GenBank/DDBJ databases">
        <authorList>
            <consortium name="consrtm"/>
            <person name="Uemura M."/>
            <person name="Terahara T."/>
        </authorList>
    </citation>
    <scope>NUCLEOTIDE SEQUENCE</scope>
    <source>
        <strain evidence="4">KM77-8</strain>
    </source>
</reference>
<dbReference type="NCBIfam" id="NF041822">
    <property type="entry name" value="daptide_DH"/>
    <property type="match status" value="1"/>
</dbReference>
<keyword evidence="2" id="KW-0560">Oxidoreductase</keyword>
<dbReference type="GO" id="GO:0004022">
    <property type="term" value="F:alcohol dehydrogenase (NAD+) activity"/>
    <property type="evidence" value="ECO:0007669"/>
    <property type="project" value="TreeGrafter"/>
</dbReference>
<sequence>MVAVGGGSVIDQAKLAVCLLEDHETYARLAVPQRSGMVTLPGRARRGSRLVAVPTTVGTGTELSAVACMDTDRGKRLIISEMLRPDVAVIDAEATATLPVELLAEGVLEALFRVVSPYIGDHQDLPTEDALAETIAERLVLLGHEVRDARRTGHHPVARLRGEIAKLSGLSHAGWLVLGRHPYAVKGWLIANELSWALKVRKMTAVAALLPHLWRNILRGDTRWGSRRRLDRMWARLRETAPDVLPGDPEQGIAALLDFWGIDRRIAADADRLEIVAGRTARSWGAGLPMLGELTAADVRMLLEQAAGASAR</sequence>
<dbReference type="Pfam" id="PF00465">
    <property type="entry name" value="Fe-ADH"/>
    <property type="match status" value="1"/>
</dbReference>
<dbReference type="EMBL" id="AP035768">
    <property type="protein sequence ID" value="BFO21405.1"/>
    <property type="molecule type" value="Genomic_DNA"/>
</dbReference>
<dbReference type="InterPro" id="IPR001670">
    <property type="entry name" value="ADH_Fe/GldA"/>
</dbReference>
<dbReference type="PANTHER" id="PTHR11496">
    <property type="entry name" value="ALCOHOL DEHYDROGENASE"/>
    <property type="match status" value="1"/>
</dbReference>
<evidence type="ECO:0000313" key="4">
    <source>
        <dbReference type="EMBL" id="BFO21405.1"/>
    </source>
</evidence>
<proteinExistence type="inferred from homology"/>
<gene>
    <name evidence="4" type="ORF">SHKM778_77930</name>
</gene>
<accession>A0AAT9HVU4</accession>
<comment type="similarity">
    <text evidence="1">Belongs to the iron-containing alcohol dehydrogenase family.</text>
</comment>
<feature type="domain" description="Alcohol dehydrogenase iron-type/glycerol dehydrogenase GldA" evidence="3">
    <location>
        <begin position="2"/>
        <end position="91"/>
    </location>
</feature>